<feature type="compositionally biased region" description="Polar residues" evidence="4">
    <location>
        <begin position="747"/>
        <end position="764"/>
    </location>
</feature>
<dbReference type="GO" id="GO:0008270">
    <property type="term" value="F:zinc ion binding"/>
    <property type="evidence" value="ECO:0007669"/>
    <property type="project" value="UniProtKB-KW"/>
</dbReference>
<evidence type="ECO:0000256" key="2">
    <source>
        <dbReference type="ARBA" id="ARBA00022771"/>
    </source>
</evidence>
<feature type="region of interest" description="Disordered" evidence="4">
    <location>
        <begin position="537"/>
        <end position="571"/>
    </location>
</feature>
<evidence type="ECO:0000313" key="7">
    <source>
        <dbReference type="Proteomes" id="UP001341281"/>
    </source>
</evidence>
<dbReference type="InterPro" id="IPR056406">
    <property type="entry name" value="THD_CWZF3/5/7"/>
</dbReference>
<feature type="compositionally biased region" description="Acidic residues" evidence="4">
    <location>
        <begin position="154"/>
        <end position="164"/>
    </location>
</feature>
<feature type="region of interest" description="Disordered" evidence="4">
    <location>
        <begin position="799"/>
        <end position="832"/>
    </location>
</feature>
<name>A0AAQ3Q0F1_PASNO</name>
<keyword evidence="2" id="KW-0863">Zinc-finger</keyword>
<dbReference type="Gene3D" id="3.30.40.100">
    <property type="match status" value="1"/>
</dbReference>
<evidence type="ECO:0000256" key="4">
    <source>
        <dbReference type="SAM" id="MobiDB-lite"/>
    </source>
</evidence>
<evidence type="ECO:0000256" key="1">
    <source>
        <dbReference type="ARBA" id="ARBA00022723"/>
    </source>
</evidence>
<feature type="compositionally biased region" description="Polar residues" evidence="4">
    <location>
        <begin position="105"/>
        <end position="143"/>
    </location>
</feature>
<dbReference type="PANTHER" id="PTHR46524:SF7">
    <property type="entry name" value="CW-TYPE ZINC FINGER"/>
    <property type="match status" value="1"/>
</dbReference>
<organism evidence="6 7">
    <name type="scientific">Paspalum notatum var. saurae</name>
    <dbReference type="NCBI Taxonomy" id="547442"/>
    <lineage>
        <taxon>Eukaryota</taxon>
        <taxon>Viridiplantae</taxon>
        <taxon>Streptophyta</taxon>
        <taxon>Embryophyta</taxon>
        <taxon>Tracheophyta</taxon>
        <taxon>Spermatophyta</taxon>
        <taxon>Magnoliopsida</taxon>
        <taxon>Liliopsida</taxon>
        <taxon>Poales</taxon>
        <taxon>Poaceae</taxon>
        <taxon>PACMAD clade</taxon>
        <taxon>Panicoideae</taxon>
        <taxon>Andropogonodae</taxon>
        <taxon>Paspaleae</taxon>
        <taxon>Paspalinae</taxon>
        <taxon>Paspalum</taxon>
    </lineage>
</organism>
<feature type="region of interest" description="Disordered" evidence="4">
    <location>
        <begin position="1"/>
        <end position="35"/>
    </location>
</feature>
<feature type="compositionally biased region" description="Basic and acidic residues" evidence="4">
    <location>
        <begin position="768"/>
        <end position="783"/>
    </location>
</feature>
<feature type="region of interest" description="Disordered" evidence="4">
    <location>
        <begin position="722"/>
        <end position="787"/>
    </location>
</feature>
<dbReference type="Pfam" id="PF07496">
    <property type="entry name" value="zf-CW"/>
    <property type="match status" value="1"/>
</dbReference>
<feature type="compositionally biased region" description="Polar residues" evidence="4">
    <location>
        <begin position="1140"/>
        <end position="1150"/>
    </location>
</feature>
<feature type="region of interest" description="Disordered" evidence="4">
    <location>
        <begin position="87"/>
        <end position="172"/>
    </location>
</feature>
<feature type="compositionally biased region" description="Polar residues" evidence="4">
    <location>
        <begin position="88"/>
        <end position="97"/>
    </location>
</feature>
<dbReference type="EMBL" id="CP144746">
    <property type="protein sequence ID" value="WVZ56916.1"/>
    <property type="molecule type" value="Genomic_DNA"/>
</dbReference>
<reference evidence="6 7" key="1">
    <citation type="submission" date="2024-02" db="EMBL/GenBank/DDBJ databases">
        <title>High-quality chromosome-scale genome assembly of Pensacola bahiagrass (Paspalum notatum Flugge var. saurae).</title>
        <authorList>
            <person name="Vega J.M."/>
            <person name="Podio M."/>
            <person name="Orjuela J."/>
            <person name="Siena L.A."/>
            <person name="Pessino S.C."/>
            <person name="Combes M.C."/>
            <person name="Mariac C."/>
            <person name="Albertini E."/>
            <person name="Pupilli F."/>
            <person name="Ortiz J.P.A."/>
            <person name="Leblanc O."/>
        </authorList>
    </citation>
    <scope>NUCLEOTIDE SEQUENCE [LARGE SCALE GENOMIC DNA]</scope>
    <source>
        <strain evidence="6">R1</strain>
        <tissue evidence="6">Leaf</tissue>
    </source>
</reference>
<keyword evidence="7" id="KW-1185">Reference proteome</keyword>
<dbReference type="InterPro" id="IPR011124">
    <property type="entry name" value="Znf_CW"/>
</dbReference>
<feature type="region of interest" description="Disordered" evidence="4">
    <location>
        <begin position="1131"/>
        <end position="1150"/>
    </location>
</feature>
<feature type="compositionally biased region" description="Basic and acidic residues" evidence="4">
    <location>
        <begin position="8"/>
        <end position="25"/>
    </location>
</feature>
<dbReference type="Pfam" id="PF24756">
    <property type="entry name" value="THD_CWZF3-5-7"/>
    <property type="match status" value="1"/>
</dbReference>
<protein>
    <recommendedName>
        <fullName evidence="5">CW-type domain-containing protein</fullName>
    </recommendedName>
</protein>
<accession>A0AAQ3Q0F1</accession>
<proteinExistence type="predicted"/>
<dbReference type="Proteomes" id="UP001341281">
    <property type="component" value="Chromosome 02"/>
</dbReference>
<evidence type="ECO:0000259" key="5">
    <source>
        <dbReference type="PROSITE" id="PS51050"/>
    </source>
</evidence>
<sequence>MLSLRGGARRERAEELEEGEARSDSDSDADADAVPEAFFDPDVALSYIDEKLQRVLGHVQKEFEGGVSAEGLGSKFGGYGSFLPAYQHSPSLSQSRSPHIAADIGTSTSPYQPSTERMDQNPSTVAVNSISRNNGSGPPSTSCLHKKQRCSSTNDEETAADSDSADSSFSGTDSKSLKVQAKVCSKNDLPRKKTPTYSDLGLDISSSMEESSDGLGGLSPEFSNVPYESPRTILQVMTCFPVPGGFLLSPLCGNLLQLANKVTPMLKNLETRLSMENVPTELERHSQSPRPPGPVRGHVDKQMKLTSRKMVPMDTKNRKDKGDTSGIVNKEVNVQMLACQEIIPDIPARKAEIERVSQFIQETTINRCISRPSHQNDNVRLKDQTVGDDRATVKAGLIKGETLKYAEKNNVDNLRTGMLTAKQGSKSKICNVSIDLEQGELSHHKPSSFDCKRKNKVKYERKFEVALTDCDYNDSMTKEWCVGSCDDLRNVPVKKIFSSNRAGHSNPQTEFKRMHEERHVSATVSYDLMEDDNCTHSSAADMNRENATGLKSGRFEKKAKSHNNADETLPSRCQGDMEGELCQNEKIMNTNNKNEFDVGSARKEIPTSVNHRQLHMLSTSGVATMNADSVPAPVVIEEHWVCCDMCQKWRLLPYGTNPSMLPKKWKCSMLYWLPGMNRCDISEDVTTEALNALYTIPAPAPAVSSGGRHAVGAGTATSSAYNMSGQFEQSRKRKNAPTDGDCLAESSYHTQLSTPLMSNQQNPSRNKRTTDGMHHSFEGDSMNKHGLKPVSRTADLISEKQKNHSSYSDGGISDSNKFHGSLKGISDSNNKKIPQSACAQVSEITASLDNSLPKVSWRKDLTVNDIGVGRGGGQLCSGDKKGLATECAAPQPGQNLFDRKSITLNTESGPVTHESKNIETCKGSGTVQRLGMSFKKEKSHLRIVNQDIQNLVAQVVNMPKKESKQKVCPTSVKSDSLKMEAKLMKSHVKRGVQHNIIKQVVSNPSDTNPMKKDGSMVAFALKEARDLKHKANDLKNKGYELESIGLYFEAALKFLHVAFLLETPSFDCSRPGNARSMKMYSETAKLCNFCAYEYERFKKMAAAALAYKCVEVAYLKVAYYKHPSANKDQQELQAAVQMSPGESSSSYASDVDNLNSHGLSKASSRNCGDSPQVPGRHLPLAVHNQAHLLRLLAYTNDVNLAFDATRKSELVIASAAGNQERGSVDDGLASIKTVLDLNFSNVNELLRLVRVSMESISWKPISITEITEIQIGADTFGYTLGSLLEAAQGTGDCLLAVLTKFSFTSWTRLQAVTELLDINQKSLEQ</sequence>
<feature type="region of interest" description="Disordered" evidence="4">
    <location>
        <begin position="188"/>
        <end position="216"/>
    </location>
</feature>
<keyword evidence="3" id="KW-0862">Zinc</keyword>
<dbReference type="PANTHER" id="PTHR46524">
    <property type="entry name" value="CW-TYPE ZINC FINGER"/>
    <property type="match status" value="1"/>
</dbReference>
<gene>
    <name evidence="6" type="ORF">U9M48_007382</name>
</gene>
<feature type="domain" description="CW-type" evidence="5">
    <location>
        <begin position="634"/>
        <end position="687"/>
    </location>
</feature>
<evidence type="ECO:0000256" key="3">
    <source>
        <dbReference type="ARBA" id="ARBA00022833"/>
    </source>
</evidence>
<dbReference type="InterPro" id="IPR055300">
    <property type="entry name" value="CWZF3/5/7"/>
</dbReference>
<keyword evidence="1" id="KW-0479">Metal-binding</keyword>
<evidence type="ECO:0000313" key="6">
    <source>
        <dbReference type="EMBL" id="WVZ56916.1"/>
    </source>
</evidence>
<dbReference type="PROSITE" id="PS51050">
    <property type="entry name" value="ZF_CW"/>
    <property type="match status" value="1"/>
</dbReference>